<feature type="domain" description="YdbS-like PH" evidence="2">
    <location>
        <begin position="91"/>
        <end position="164"/>
    </location>
</feature>
<proteinExistence type="predicted"/>
<dbReference type="Pfam" id="PF03703">
    <property type="entry name" value="bPH_2"/>
    <property type="match status" value="1"/>
</dbReference>
<protein>
    <recommendedName>
        <fullName evidence="2">YdbS-like PH domain-containing protein</fullName>
    </recommendedName>
</protein>
<sequence>MIKFFISHRLEGEKIILLLRRHHFVILIKIIFWAIAAILPPIFYLILGSTLAEFFSNELFLPVITLLTSVYYLYVWLFVFYSWVDYYLDAWIVTNQRIINIEQKGLFDRVVSEQQLYRVQDVTSELKGFFSTILNYGTVHIQTAGEEQRFIFEQVPDPYNVAKKIAQLAEEHKKIHHQVMEKEKNKP</sequence>
<dbReference type="STRING" id="1797532.A2729_04910"/>
<dbReference type="EMBL" id="MHIB01000019">
    <property type="protein sequence ID" value="OGY44252.1"/>
    <property type="molecule type" value="Genomic_DNA"/>
</dbReference>
<name>A0A1G1XW83_9BACT</name>
<accession>A0A1G1XW83</accession>
<keyword evidence="1" id="KW-0812">Transmembrane</keyword>
<evidence type="ECO:0000259" key="2">
    <source>
        <dbReference type="Pfam" id="PF03703"/>
    </source>
</evidence>
<keyword evidence="1" id="KW-1133">Transmembrane helix</keyword>
<feature type="transmembrane region" description="Helical" evidence="1">
    <location>
        <begin position="59"/>
        <end position="81"/>
    </location>
</feature>
<organism evidence="3 4">
    <name type="scientific">Candidatus Buchananbacteria bacterium RIFCSPHIGHO2_01_FULL_39_14</name>
    <dbReference type="NCBI Taxonomy" id="1797532"/>
    <lineage>
        <taxon>Bacteria</taxon>
        <taxon>Candidatus Buchananiibacteriota</taxon>
    </lineage>
</organism>
<feature type="transmembrane region" description="Helical" evidence="1">
    <location>
        <begin position="24"/>
        <end position="47"/>
    </location>
</feature>
<dbReference type="AlphaFoldDB" id="A0A1G1XW83"/>
<evidence type="ECO:0000256" key="1">
    <source>
        <dbReference type="SAM" id="Phobius"/>
    </source>
</evidence>
<reference evidence="3 4" key="1">
    <citation type="journal article" date="2016" name="Nat. Commun.">
        <title>Thousands of microbial genomes shed light on interconnected biogeochemical processes in an aquifer system.</title>
        <authorList>
            <person name="Anantharaman K."/>
            <person name="Brown C.T."/>
            <person name="Hug L.A."/>
            <person name="Sharon I."/>
            <person name="Castelle C.J."/>
            <person name="Probst A.J."/>
            <person name="Thomas B.C."/>
            <person name="Singh A."/>
            <person name="Wilkins M.J."/>
            <person name="Karaoz U."/>
            <person name="Brodie E.L."/>
            <person name="Williams K.H."/>
            <person name="Hubbard S.S."/>
            <person name="Banfield J.F."/>
        </authorList>
    </citation>
    <scope>NUCLEOTIDE SEQUENCE [LARGE SCALE GENOMIC DNA]</scope>
</reference>
<gene>
    <name evidence="3" type="ORF">A2729_04910</name>
</gene>
<dbReference type="PANTHER" id="PTHR37938">
    <property type="entry name" value="BLL0215 PROTEIN"/>
    <property type="match status" value="1"/>
</dbReference>
<keyword evidence="1" id="KW-0472">Membrane</keyword>
<dbReference type="Proteomes" id="UP000178930">
    <property type="component" value="Unassembled WGS sequence"/>
</dbReference>
<comment type="caution">
    <text evidence="3">The sequence shown here is derived from an EMBL/GenBank/DDBJ whole genome shotgun (WGS) entry which is preliminary data.</text>
</comment>
<dbReference type="PANTHER" id="PTHR37938:SF1">
    <property type="entry name" value="BLL0215 PROTEIN"/>
    <property type="match status" value="1"/>
</dbReference>
<dbReference type="InterPro" id="IPR005182">
    <property type="entry name" value="YdbS-like_PH"/>
</dbReference>
<evidence type="ECO:0000313" key="3">
    <source>
        <dbReference type="EMBL" id="OGY44252.1"/>
    </source>
</evidence>
<evidence type="ECO:0000313" key="4">
    <source>
        <dbReference type="Proteomes" id="UP000178930"/>
    </source>
</evidence>